<evidence type="ECO:0000259" key="1">
    <source>
        <dbReference type="PROSITE" id="PS51481"/>
    </source>
</evidence>
<organism evidence="2 3">
    <name type="scientific">Paenibacillus montanisoli</name>
    <dbReference type="NCBI Taxonomy" id="2081970"/>
    <lineage>
        <taxon>Bacteria</taxon>
        <taxon>Bacillati</taxon>
        <taxon>Bacillota</taxon>
        <taxon>Bacilli</taxon>
        <taxon>Bacillales</taxon>
        <taxon>Paenibacillaceae</taxon>
        <taxon>Paenibacillus</taxon>
    </lineage>
</organism>
<name>A0A328U2Q0_9BACL</name>
<dbReference type="AlphaFoldDB" id="A0A328U2Q0"/>
<dbReference type="Gene3D" id="3.40.50.10440">
    <property type="entry name" value="Dihydroxyacetone kinase, domain 1"/>
    <property type="match status" value="1"/>
</dbReference>
<dbReference type="InterPro" id="IPR004006">
    <property type="entry name" value="DhaK_dom"/>
</dbReference>
<dbReference type="PROSITE" id="PS51481">
    <property type="entry name" value="DHAK"/>
    <property type="match status" value="1"/>
</dbReference>
<reference evidence="2 3" key="1">
    <citation type="submission" date="2018-06" db="EMBL/GenBank/DDBJ databases">
        <title>Paenibacillus montanisoli sp. nov., isolated from mountain area soil.</title>
        <authorList>
            <person name="Wu M."/>
        </authorList>
    </citation>
    <scope>NUCLEOTIDE SEQUENCE [LARGE SCALE GENOMIC DNA]</scope>
    <source>
        <strain evidence="2 3">RA17</strain>
    </source>
</reference>
<dbReference type="Gene3D" id="3.30.1180.20">
    <property type="entry name" value="Dihydroxyacetone kinase, domain 2"/>
    <property type="match status" value="1"/>
</dbReference>
<dbReference type="GO" id="GO:0019563">
    <property type="term" value="P:glycerol catabolic process"/>
    <property type="evidence" value="ECO:0007669"/>
    <property type="project" value="TreeGrafter"/>
</dbReference>
<dbReference type="FunFam" id="3.40.50.10440:FF:000001">
    <property type="entry name" value="Dihydroxyacetone kinase, DhaK subunit"/>
    <property type="match status" value="1"/>
</dbReference>
<dbReference type="InterPro" id="IPR050861">
    <property type="entry name" value="Dihydroxyacetone_Kinase"/>
</dbReference>
<keyword evidence="3" id="KW-1185">Reference proteome</keyword>
<sequence>MKKLINDPLLVTDELVEGLVLAHRKKLRKLDDMNVVVRTDVDFSRKTGVVIGGGSGHEPLFLGFVGRGMGDSIAHGDIFTSPSVDVVYEAIKAADGGNGVVLIYGNYMGDILNFDMAQELARAEGMRVETVRVWDDIASAPPEKKDERRGTSADVFVIKIAGAASELGMSFDNVLRAAEKARDQSRSLGVSLSSCTLPAVGKPIFELEKDMMMIGMGVHGEPGIEKTKLLSADETADVIFSRLLDDDLALQAGDEIALLVNGYGATTMMELYIVNRRLHQLFEERGIGIYGNLVGNYCTSQEMAGCSVTMMKLDDELKMLYDQPAESPGLTLF</sequence>
<gene>
    <name evidence="2" type="ORF">DL346_14505</name>
</gene>
<keyword evidence="2" id="KW-0808">Transferase</keyword>
<dbReference type="SUPFAM" id="SSF82549">
    <property type="entry name" value="DAK1/DegV-like"/>
    <property type="match status" value="1"/>
</dbReference>
<proteinExistence type="predicted"/>
<protein>
    <submittedName>
        <fullName evidence="2">Dihydroxyacetone kinase</fullName>
    </submittedName>
</protein>
<dbReference type="OrthoDB" id="9806345at2"/>
<dbReference type="Proteomes" id="UP000249260">
    <property type="component" value="Unassembled WGS sequence"/>
</dbReference>
<dbReference type="GO" id="GO:0005829">
    <property type="term" value="C:cytosol"/>
    <property type="evidence" value="ECO:0007669"/>
    <property type="project" value="TreeGrafter"/>
</dbReference>
<evidence type="ECO:0000313" key="3">
    <source>
        <dbReference type="Proteomes" id="UP000249260"/>
    </source>
</evidence>
<dbReference type="PANTHER" id="PTHR28629">
    <property type="entry name" value="TRIOKINASE/FMN CYCLASE"/>
    <property type="match status" value="1"/>
</dbReference>
<evidence type="ECO:0000313" key="2">
    <source>
        <dbReference type="EMBL" id="RAP76919.1"/>
    </source>
</evidence>
<feature type="domain" description="DhaK" evidence="1">
    <location>
        <begin position="7"/>
        <end position="330"/>
    </location>
</feature>
<dbReference type="GO" id="GO:0004371">
    <property type="term" value="F:glycerone kinase activity"/>
    <property type="evidence" value="ECO:0007669"/>
    <property type="project" value="InterPro"/>
</dbReference>
<keyword evidence="2" id="KW-0418">Kinase</keyword>
<accession>A0A328U2Q0</accession>
<dbReference type="PANTHER" id="PTHR28629:SF4">
    <property type="entry name" value="TRIOKINASE_FMN CYCLASE"/>
    <property type="match status" value="1"/>
</dbReference>
<comment type="caution">
    <text evidence="2">The sequence shown here is derived from an EMBL/GenBank/DDBJ whole genome shotgun (WGS) entry which is preliminary data.</text>
</comment>
<dbReference type="Pfam" id="PF02733">
    <property type="entry name" value="Dak1"/>
    <property type="match status" value="1"/>
</dbReference>
<dbReference type="EMBL" id="QLUW01000002">
    <property type="protein sequence ID" value="RAP76919.1"/>
    <property type="molecule type" value="Genomic_DNA"/>
</dbReference>